<dbReference type="GO" id="GO:0004252">
    <property type="term" value="F:serine-type endopeptidase activity"/>
    <property type="evidence" value="ECO:0007669"/>
    <property type="project" value="UniProtKB-UniRule"/>
</dbReference>
<evidence type="ECO:0000256" key="14">
    <source>
        <dbReference type="SAM" id="SignalP"/>
    </source>
</evidence>
<dbReference type="CDD" id="cd11377">
    <property type="entry name" value="Pro-peptidase_S53"/>
    <property type="match status" value="1"/>
</dbReference>
<sequence>MVKLSIAAVVALASALAWALPSNNHVLHEARNPTSTRQSHLWKRGNRVHPDAVIPLRIGLTQSNLHEAYGKLMNVSDPDSEHFGKHLAQDEVHALFAPSDETLTAVHSWLVDMGISKTQIRQYTNKGWLALDVPVSKAEELFQTQYHEHEHDGAIKIGCDEYRVPKHLSQHIDYIIPGVKLSPLMVRRSAKARSPTKRITAQNRKNWEPKKVSRKKPSCKKPPPSNLPPELKDCARNFTAACYRALYQIPLANTPVPGLEPAVYEIGDTYSQEDINSYLHKYTPYIPNGTHPTLHSVDGAQAPVPPQSPQNTGESDIDIDIVQSLIWPQSMLLYQVDDIYYSTQSNTSGFLNTFLDALDGSYCHKTDFNITGDSPGIDPSYPDSHPGGYKQPEMCGAYKAAPVISISYGESELDVPKKYMQRQCNEFLKLGLQGTTVLVSSGDYGVGIGPGANACLNGSGQTNTIYNPGNPVSCPYLTAVGATQLNPNTTVRDPEAALQTPLPGAELFASGGGFSNYFPVPEYQRAAVQSYLARHDPGHRSYVADEEASNIGAGGGVYNRAGRGIPDVAANGANFRAFTNGTDEHVFGTSLAAPLWSAVITLVNQERARAGKTTVGFINPALYKNPAALTDVTRGSNPNCGSSGFSAVRGTWPEPRAKCAVGLYVHGDANKGNQDGRANANRWPNERQRGGGAAPRVAAPRETPDTARAGAVLNGPRGGAHGGGGAAVHEQQVSNDLFGGALDAKMFTVCSILRKPAGRTPRHEGRCRVLRRPAGIALDAALRDIDVLCDDLPSDKATNTAVAGPFMLMQRRHRINVSQSVLERYTHVHRPPAREPSALACLVCNVIRCSFPTCFWLNKSRLRAHESLMFPIFVLPLASAIPQGPLKKRATASSGPSFTVSILADTNRDGRVDVAGETDTVGKETWTDDASALFLANIVDTDRRCSSQITGSCASKLGDIFNATEPPETPVPDPSLPDMPGDGGSMEQWYNSLDESQRALYYDYLFKGPDYQKINEVDRKISACNDASDDILRNATYLAPLRTRPIPGLSNSATGTVAVTRMLAASKVRLFHKQQTSGQWVFITSNYTFKAAELKAGLELGIDARDVRRPGGWDGRATVEFTVKDGEHEARDSVALRVAPVLTQHHGQAAKQLLTSQVDGPEGRDSGHERFVQELGEMSSSLGLESPMHAFEGCGELWTQDFFEPGYMSIPGPNGPVSLHIMLRSAQDYREAGRKVFQDLRSNTVGAVQHLAGGDTVDSTGNLETTPPYSHRGKAYPAGRAVMGTQKTKPHMMAFLEAQETQAPIELNTSWLSVGHAVSRPRSPADPEKWHVTTTIDEVLDSTDFAAVQNKSAAHIAGNIEILKRETGLTDADVIRLPCLYHLEPDPWGRFVSDIWTYEKMAGNETRRMSRRAVRVKAPNALDAGTPPTKLADGNGASIERRQSFSWSEFETWPVLALYPGIINSVVVDRKHVIAPNPWGPVIDGRDVLAAAADEAYAKAGYTVRYIDDWFTHHVEMGDVHCGSNVIRRVPADSKWW</sequence>
<dbReference type="EC" id="3.4.14.10" evidence="5"/>
<feature type="active site" description="Charge relay system" evidence="12">
    <location>
        <position position="590"/>
    </location>
</feature>
<feature type="active site" description="Charge relay system" evidence="12">
    <location>
        <position position="314"/>
    </location>
</feature>
<evidence type="ECO:0000256" key="6">
    <source>
        <dbReference type="ARBA" id="ARBA00022670"/>
    </source>
</evidence>
<feature type="region of interest" description="Disordered" evidence="13">
    <location>
        <begin position="1252"/>
        <end position="1276"/>
    </location>
</feature>
<reference evidence="16 17" key="1">
    <citation type="submission" date="2020-07" db="EMBL/GenBank/DDBJ databases">
        <title>Metarhizium humberi genome.</title>
        <authorList>
            <person name="Lysoe E."/>
        </authorList>
    </citation>
    <scope>NUCLEOTIDE SEQUENCE [LARGE SCALE GENOMIC DNA]</scope>
    <source>
        <strain evidence="16 17">ESALQ1638</strain>
    </source>
</reference>
<protein>
    <recommendedName>
        <fullName evidence="5">tripeptidyl-peptidase II</fullName>
        <ecNumber evidence="5">3.4.14.10</ecNumber>
    </recommendedName>
</protein>
<dbReference type="PANTHER" id="PTHR14218:SF19">
    <property type="entry name" value="SERINE PROTEASE AORO, PUTATIVE (AFU_ORTHOLOGUE AFUA_6G10250)-RELATED"/>
    <property type="match status" value="1"/>
</dbReference>
<comment type="catalytic activity">
    <reaction evidence="1">
        <text>Release of an N-terminal tripeptide from a polypeptide.</text>
        <dbReference type="EC" id="3.4.14.10"/>
    </reaction>
</comment>
<dbReference type="Proteomes" id="UP000764110">
    <property type="component" value="Unassembled WGS sequence"/>
</dbReference>
<gene>
    <name evidence="16" type="ORF">MHUMG1_08877</name>
</gene>
<keyword evidence="10" id="KW-0106">Calcium</keyword>
<proteinExistence type="predicted"/>
<keyword evidence="11" id="KW-0865">Zymogen</keyword>
<dbReference type="EMBL" id="JACEFI010000021">
    <property type="protein sequence ID" value="KAH0593420.1"/>
    <property type="molecule type" value="Genomic_DNA"/>
</dbReference>
<dbReference type="Pfam" id="PF00082">
    <property type="entry name" value="Peptidase_S8"/>
    <property type="match status" value="1"/>
</dbReference>
<dbReference type="CDD" id="cd04056">
    <property type="entry name" value="Peptidases_S53"/>
    <property type="match status" value="1"/>
</dbReference>
<evidence type="ECO:0000256" key="5">
    <source>
        <dbReference type="ARBA" id="ARBA00012462"/>
    </source>
</evidence>
<dbReference type="PROSITE" id="PS51695">
    <property type="entry name" value="SEDOLISIN"/>
    <property type="match status" value="1"/>
</dbReference>
<dbReference type="GO" id="GO:0005737">
    <property type="term" value="C:cytoplasm"/>
    <property type="evidence" value="ECO:0007669"/>
    <property type="project" value="InterPro"/>
</dbReference>
<evidence type="ECO:0000256" key="1">
    <source>
        <dbReference type="ARBA" id="ARBA00001910"/>
    </source>
</evidence>
<keyword evidence="8 12" id="KW-0378">Hydrolase</keyword>
<dbReference type="Gene3D" id="3.75.10.10">
    <property type="entry name" value="L-arginine/glycine Amidinotransferase, Chain A"/>
    <property type="match status" value="2"/>
</dbReference>
<feature type="signal peptide" evidence="14">
    <location>
        <begin position="1"/>
        <end position="19"/>
    </location>
</feature>
<comment type="cofactor">
    <cofactor evidence="2">
        <name>Ca(2+)</name>
        <dbReference type="ChEBI" id="CHEBI:29108"/>
    </cofactor>
</comment>
<name>A0A9P8M464_9HYPO</name>
<dbReference type="SUPFAM" id="SSF52743">
    <property type="entry name" value="Subtilisin-like"/>
    <property type="match status" value="1"/>
</dbReference>
<dbReference type="SUPFAM" id="SSF55909">
    <property type="entry name" value="Pentein"/>
    <property type="match status" value="1"/>
</dbReference>
<dbReference type="PANTHER" id="PTHR14218">
    <property type="entry name" value="PROTEASE S8 TRIPEPTIDYL PEPTIDASE I CLN2"/>
    <property type="match status" value="1"/>
</dbReference>
<dbReference type="InterPro" id="IPR000209">
    <property type="entry name" value="Peptidase_S8/S53_dom"/>
</dbReference>
<dbReference type="GO" id="GO:0005576">
    <property type="term" value="C:extracellular region"/>
    <property type="evidence" value="ECO:0007669"/>
    <property type="project" value="UniProtKB-SubCell"/>
</dbReference>
<dbReference type="InterPro" id="IPR013530">
    <property type="entry name" value="PAD_C"/>
</dbReference>
<feature type="compositionally biased region" description="Polar residues" evidence="13">
    <location>
        <begin position="1257"/>
        <end position="1268"/>
    </location>
</feature>
<dbReference type="GO" id="GO:0008240">
    <property type="term" value="F:tripeptidyl-peptidase activity"/>
    <property type="evidence" value="ECO:0007669"/>
    <property type="project" value="UniProtKB-EC"/>
</dbReference>
<evidence type="ECO:0000256" key="12">
    <source>
        <dbReference type="PROSITE-ProRule" id="PRU01032"/>
    </source>
</evidence>
<organism evidence="16 17">
    <name type="scientific">Metarhizium humberi</name>
    <dbReference type="NCBI Taxonomy" id="2596975"/>
    <lineage>
        <taxon>Eukaryota</taxon>
        <taxon>Fungi</taxon>
        <taxon>Dikarya</taxon>
        <taxon>Ascomycota</taxon>
        <taxon>Pezizomycotina</taxon>
        <taxon>Sordariomycetes</taxon>
        <taxon>Hypocreomycetidae</taxon>
        <taxon>Hypocreales</taxon>
        <taxon>Clavicipitaceae</taxon>
        <taxon>Metarhizium</taxon>
    </lineage>
</organism>
<accession>A0A9P8M464</accession>
<evidence type="ECO:0000256" key="3">
    <source>
        <dbReference type="ARBA" id="ARBA00002451"/>
    </source>
</evidence>
<dbReference type="GO" id="GO:0004668">
    <property type="term" value="F:protein-arginine deiminase activity"/>
    <property type="evidence" value="ECO:0007669"/>
    <property type="project" value="InterPro"/>
</dbReference>
<dbReference type="InterPro" id="IPR050819">
    <property type="entry name" value="Tripeptidyl-peptidase_I"/>
</dbReference>
<evidence type="ECO:0000256" key="9">
    <source>
        <dbReference type="ARBA" id="ARBA00022825"/>
    </source>
</evidence>
<evidence type="ECO:0000256" key="4">
    <source>
        <dbReference type="ARBA" id="ARBA00004239"/>
    </source>
</evidence>
<feature type="active site" description="Charge relay system" evidence="12">
    <location>
        <position position="318"/>
    </location>
</feature>
<dbReference type="InterPro" id="IPR015366">
    <property type="entry name" value="S53_propep"/>
</dbReference>
<keyword evidence="14" id="KW-0732">Signal</keyword>
<feature type="domain" description="Peptidase S53" evidence="15">
    <location>
        <begin position="237"/>
        <end position="672"/>
    </location>
</feature>
<evidence type="ECO:0000256" key="2">
    <source>
        <dbReference type="ARBA" id="ARBA00001913"/>
    </source>
</evidence>
<evidence type="ECO:0000313" key="17">
    <source>
        <dbReference type="Proteomes" id="UP000764110"/>
    </source>
</evidence>
<evidence type="ECO:0000256" key="10">
    <source>
        <dbReference type="ARBA" id="ARBA00022837"/>
    </source>
</evidence>
<keyword evidence="17" id="KW-1185">Reference proteome</keyword>
<keyword evidence="9 12" id="KW-0720">Serine protease</keyword>
<dbReference type="Pfam" id="PF09286">
    <property type="entry name" value="Pro-kuma_activ"/>
    <property type="match status" value="1"/>
</dbReference>
<evidence type="ECO:0000256" key="7">
    <source>
        <dbReference type="ARBA" id="ARBA00022723"/>
    </source>
</evidence>
<evidence type="ECO:0000259" key="15">
    <source>
        <dbReference type="PROSITE" id="PS51695"/>
    </source>
</evidence>
<evidence type="ECO:0000313" key="16">
    <source>
        <dbReference type="EMBL" id="KAH0593420.1"/>
    </source>
</evidence>
<comment type="caution">
    <text evidence="12">Lacks conserved residue(s) required for the propagation of feature annotation.</text>
</comment>
<dbReference type="GO" id="GO:0006508">
    <property type="term" value="P:proteolysis"/>
    <property type="evidence" value="ECO:0007669"/>
    <property type="project" value="UniProtKB-KW"/>
</dbReference>
<dbReference type="Pfam" id="PF03068">
    <property type="entry name" value="PAD"/>
    <property type="match status" value="2"/>
</dbReference>
<keyword evidence="6 12" id="KW-0645">Protease</keyword>
<evidence type="ECO:0000256" key="8">
    <source>
        <dbReference type="ARBA" id="ARBA00022801"/>
    </source>
</evidence>
<evidence type="ECO:0000256" key="11">
    <source>
        <dbReference type="ARBA" id="ARBA00023145"/>
    </source>
</evidence>
<dbReference type="SUPFAM" id="SSF54897">
    <property type="entry name" value="Protease propeptides/inhibitors"/>
    <property type="match status" value="1"/>
</dbReference>
<comment type="caution">
    <text evidence="16">The sequence shown here is derived from an EMBL/GenBank/DDBJ whole genome shotgun (WGS) entry which is preliminary data.</text>
</comment>
<dbReference type="Gene3D" id="3.40.50.200">
    <property type="entry name" value="Peptidase S8/S53 domain"/>
    <property type="match status" value="1"/>
</dbReference>
<dbReference type="SMART" id="SM00944">
    <property type="entry name" value="Pro-kuma_activ"/>
    <property type="match status" value="1"/>
</dbReference>
<feature type="compositionally biased region" description="Gly residues" evidence="13">
    <location>
        <begin position="716"/>
        <end position="726"/>
    </location>
</feature>
<feature type="region of interest" description="Disordered" evidence="13">
    <location>
        <begin position="190"/>
        <end position="230"/>
    </location>
</feature>
<feature type="region of interest" description="Disordered" evidence="13">
    <location>
        <begin position="670"/>
        <end position="727"/>
    </location>
</feature>
<dbReference type="InterPro" id="IPR036852">
    <property type="entry name" value="Peptidase_S8/S53_dom_sf"/>
</dbReference>
<feature type="chain" id="PRO_5040486675" description="tripeptidyl-peptidase II" evidence="14">
    <location>
        <begin position="20"/>
        <end position="1537"/>
    </location>
</feature>
<comment type="subcellular location">
    <subcellularLocation>
        <location evidence="4">Secreted</location>
        <location evidence="4">Extracellular space</location>
    </subcellularLocation>
</comment>
<evidence type="ECO:0000256" key="13">
    <source>
        <dbReference type="SAM" id="MobiDB-lite"/>
    </source>
</evidence>
<dbReference type="GO" id="GO:0005509">
    <property type="term" value="F:calcium ion binding"/>
    <property type="evidence" value="ECO:0007669"/>
    <property type="project" value="InterPro"/>
</dbReference>
<dbReference type="InterPro" id="IPR030400">
    <property type="entry name" value="Sedolisin_dom"/>
</dbReference>
<comment type="function">
    <text evidence="3">Secreted tripeptidyl-peptidase which degrades proteins at acidic pHs and is involved in virulence.</text>
</comment>
<keyword evidence="7" id="KW-0479">Metal-binding</keyword>